<evidence type="ECO:0000313" key="1">
    <source>
        <dbReference type="EMBL" id="MBF6025215.1"/>
    </source>
</evidence>
<proteinExistence type="predicted"/>
<keyword evidence="2" id="KW-1185">Reference proteome</keyword>
<sequence>MSRYIVELASSAGLVAPQSGRRDLFAPIPGDSEAAWVRAEAALEEVLRVQDEAPVRHVHNARDFGIGYGNSSGYGTDRHYVSDWNPPRFSFR</sequence>
<reference evidence="1 2" key="1">
    <citation type="submission" date="2020-11" db="EMBL/GenBank/DDBJ databases">
        <title>Draft Genome Sequence and Secondary Metabolite Biosynthetic Potential of the Lysobacter niastensis Type strain DSM 18481.</title>
        <authorList>
            <person name="Turrini P."/>
            <person name="Artuso I."/>
            <person name="Tescari M."/>
            <person name="Lugli G.A."/>
            <person name="Frangipani E."/>
            <person name="Ventura M."/>
            <person name="Visca P."/>
        </authorList>
    </citation>
    <scope>NUCLEOTIDE SEQUENCE [LARGE SCALE GENOMIC DNA]</scope>
    <source>
        <strain evidence="1 2">DSM 18481</strain>
    </source>
</reference>
<comment type="caution">
    <text evidence="1">The sequence shown here is derived from an EMBL/GenBank/DDBJ whole genome shotgun (WGS) entry which is preliminary data.</text>
</comment>
<dbReference type="Proteomes" id="UP001429984">
    <property type="component" value="Unassembled WGS sequence"/>
</dbReference>
<dbReference type="RefSeq" id="WP_194931810.1">
    <property type="nucleotide sequence ID" value="NZ_JADLZT010000007.1"/>
</dbReference>
<organism evidence="1 2">
    <name type="scientific">Lysobacter niastensis</name>
    <dbReference type="NCBI Taxonomy" id="380629"/>
    <lineage>
        <taxon>Bacteria</taxon>
        <taxon>Pseudomonadati</taxon>
        <taxon>Pseudomonadota</taxon>
        <taxon>Gammaproteobacteria</taxon>
        <taxon>Lysobacterales</taxon>
        <taxon>Lysobacteraceae</taxon>
        <taxon>Lysobacter</taxon>
    </lineage>
</organism>
<accession>A0ABS0BDM2</accession>
<protein>
    <submittedName>
        <fullName evidence="1">Uncharacterized protein</fullName>
    </submittedName>
</protein>
<dbReference type="EMBL" id="JADLZT010000007">
    <property type="protein sequence ID" value="MBF6025215.1"/>
    <property type="molecule type" value="Genomic_DNA"/>
</dbReference>
<name>A0ABS0BDM2_9GAMM</name>
<gene>
    <name evidence="1" type="ORF">IU514_14370</name>
</gene>
<evidence type="ECO:0000313" key="2">
    <source>
        <dbReference type="Proteomes" id="UP001429984"/>
    </source>
</evidence>